<proteinExistence type="predicted"/>
<evidence type="ECO:0000313" key="3">
    <source>
        <dbReference type="EMBL" id="MEQ6291922.1"/>
    </source>
</evidence>
<dbReference type="Proteomes" id="UP001433638">
    <property type="component" value="Unassembled WGS sequence"/>
</dbReference>
<dbReference type="PANTHER" id="PTHR38834:SF3">
    <property type="entry name" value="SOLUTE-BINDING PROTEIN FAMILY 3_N-TERMINAL DOMAIN-CONTAINING PROTEIN"/>
    <property type="match status" value="1"/>
</dbReference>
<evidence type="ECO:0000313" key="4">
    <source>
        <dbReference type="Proteomes" id="UP001433638"/>
    </source>
</evidence>
<evidence type="ECO:0000256" key="1">
    <source>
        <dbReference type="SAM" id="SignalP"/>
    </source>
</evidence>
<dbReference type="Pfam" id="PF00497">
    <property type="entry name" value="SBP_bac_3"/>
    <property type="match status" value="1"/>
</dbReference>
<dbReference type="SUPFAM" id="SSF53850">
    <property type="entry name" value="Periplasmic binding protein-like II"/>
    <property type="match status" value="1"/>
</dbReference>
<feature type="chain" id="PRO_5045886165" evidence="1">
    <location>
        <begin position="18"/>
        <end position="250"/>
    </location>
</feature>
<sequence>MIFRSSWLLLLASPALAAPAGYHFVTESFPPYSYASDQAAGPMADVLRAVCGKLALPCRIEVLPWRRALQLAEDGRVDGIFTVVNMAQRRHYFHISPPVIRARYAFAEQASSPTPWRSVADIAGRTIGVYGPSATEQALRELGSGLTYQASEETDNLVALRKLAAGRYGRNGLVLVNEGAAQWLISHQQIGGVRLLPPVRELLYSFGLSRQRVDAADAARFAAALQQLCRSGDMARLVRRYQLQPASCQP</sequence>
<accession>A0ABV1M6R8</accession>
<feature type="domain" description="Solute-binding protein family 3/N-terminal" evidence="2">
    <location>
        <begin position="25"/>
        <end position="241"/>
    </location>
</feature>
<dbReference type="RefSeq" id="WP_349589470.1">
    <property type="nucleotide sequence ID" value="NZ_JBEFLD010000008.1"/>
</dbReference>
<gene>
    <name evidence="3" type="ORF">ABNW52_14990</name>
</gene>
<keyword evidence="1" id="KW-0732">Signal</keyword>
<dbReference type="PANTHER" id="PTHR38834">
    <property type="entry name" value="PERIPLASMIC SUBSTRATE BINDING PROTEIN FAMILY 3"/>
    <property type="match status" value="1"/>
</dbReference>
<name>A0ABV1M6R8_9NEIS</name>
<reference evidence="3" key="1">
    <citation type="submission" date="2024-06" db="EMBL/GenBank/DDBJ databases">
        <title>Genome sequence of Vogesella sp. MAHUQ-64.</title>
        <authorList>
            <person name="Huq M.A."/>
        </authorList>
    </citation>
    <scope>NUCLEOTIDE SEQUENCE</scope>
    <source>
        <strain evidence="3">MAHUQ-64</strain>
    </source>
</reference>
<protein>
    <submittedName>
        <fullName evidence="3">Transporter substrate-binding domain-containing protein</fullName>
    </submittedName>
</protein>
<evidence type="ECO:0000259" key="2">
    <source>
        <dbReference type="Pfam" id="PF00497"/>
    </source>
</evidence>
<dbReference type="Gene3D" id="3.40.190.10">
    <property type="entry name" value="Periplasmic binding protein-like II"/>
    <property type="match status" value="2"/>
</dbReference>
<comment type="caution">
    <text evidence="3">The sequence shown here is derived from an EMBL/GenBank/DDBJ whole genome shotgun (WGS) entry which is preliminary data.</text>
</comment>
<feature type="signal peptide" evidence="1">
    <location>
        <begin position="1"/>
        <end position="17"/>
    </location>
</feature>
<dbReference type="InterPro" id="IPR001638">
    <property type="entry name" value="Solute-binding_3/MltF_N"/>
</dbReference>
<dbReference type="EMBL" id="JBEFLD010000008">
    <property type="protein sequence ID" value="MEQ6291922.1"/>
    <property type="molecule type" value="Genomic_DNA"/>
</dbReference>
<organism evidence="3 4">
    <name type="scientific">Vogesella oryzagri</name>
    <dbReference type="NCBI Taxonomy" id="3160864"/>
    <lineage>
        <taxon>Bacteria</taxon>
        <taxon>Pseudomonadati</taxon>
        <taxon>Pseudomonadota</taxon>
        <taxon>Betaproteobacteria</taxon>
        <taxon>Neisseriales</taxon>
        <taxon>Chromobacteriaceae</taxon>
        <taxon>Vogesella</taxon>
    </lineage>
</organism>
<keyword evidence="4" id="KW-1185">Reference proteome</keyword>